<accession>A0ABQ6ZCC0</accession>
<feature type="domain" description="Band 7" evidence="2">
    <location>
        <begin position="8"/>
        <end position="202"/>
    </location>
</feature>
<dbReference type="Proteomes" id="UP000781710">
    <property type="component" value="Unassembled WGS sequence"/>
</dbReference>
<sequence>MFGIRYAKVSPTTYLIQYRNGQPVREGTGLAFFYFAPSASLVSIPMESVDVPFMFREVSADFQEVTVQGQVTYRVADPKLLASLMNFTLKANGSDYVSEDPGKLPQRVVNAVQVQLRAALQGQHLQALLRESEGLVQAVRDGLRQPDGLPSLGLELVSLAVLAIKPTPDTARALEATVREQILKDADDALYVRRNAAIEQERAVKENELNTEIAVEAKKRQIRETQMEAERALLDKRQQIQAQEMQGHISHEKENETLTELRAANARREADAKAYAMGALVKTVSAVDPKVLQALALGSAEPGTIIAAAFQELAQNAGKIGELNISPDLLQQLTHPAAHTARK</sequence>
<dbReference type="EMBL" id="PDWW01000046">
    <property type="protein sequence ID" value="KAF1720336.1"/>
    <property type="molecule type" value="Genomic_DNA"/>
</dbReference>
<keyword evidence="4" id="KW-1185">Reference proteome</keyword>
<dbReference type="Gene3D" id="3.30.479.30">
    <property type="entry name" value="Band 7 domain"/>
    <property type="match status" value="1"/>
</dbReference>
<dbReference type="SUPFAM" id="SSF117892">
    <property type="entry name" value="Band 7/SPFH domain"/>
    <property type="match status" value="1"/>
</dbReference>
<evidence type="ECO:0000256" key="1">
    <source>
        <dbReference type="ARBA" id="ARBA00004167"/>
    </source>
</evidence>
<dbReference type="InterPro" id="IPR001107">
    <property type="entry name" value="Band_7"/>
</dbReference>
<evidence type="ECO:0000259" key="2">
    <source>
        <dbReference type="Pfam" id="PF01145"/>
    </source>
</evidence>
<gene>
    <name evidence="3" type="ORF">CSC78_18615</name>
</gene>
<comment type="subcellular location">
    <subcellularLocation>
        <location evidence="1">Membrane</location>
        <topology evidence="1">Single-pass membrane protein</topology>
    </subcellularLocation>
</comment>
<proteinExistence type="predicted"/>
<name>A0ABQ6ZCC0_9GAMM</name>
<dbReference type="Pfam" id="PF01145">
    <property type="entry name" value="Band_7"/>
    <property type="match status" value="1"/>
</dbReference>
<protein>
    <recommendedName>
        <fullName evidence="2">Band 7 domain-containing protein</fullName>
    </recommendedName>
</protein>
<reference evidence="3 4" key="1">
    <citation type="submission" date="2017-10" db="EMBL/GenBank/DDBJ databases">
        <title>Whole genome sequencing of members of genus Pseudoxanthomonas.</title>
        <authorList>
            <person name="Kumar S."/>
            <person name="Bansal K."/>
            <person name="Kaur A."/>
            <person name="Patil P."/>
            <person name="Sharma S."/>
            <person name="Patil P.B."/>
        </authorList>
    </citation>
    <scope>NUCLEOTIDE SEQUENCE [LARGE SCALE GENOMIC DNA]</scope>
    <source>
        <strain evidence="3 4">DSM 17109</strain>
    </source>
</reference>
<dbReference type="RefSeq" id="WP_162339364.1">
    <property type="nucleotide sequence ID" value="NZ_JBHSRQ010000026.1"/>
</dbReference>
<evidence type="ECO:0000313" key="3">
    <source>
        <dbReference type="EMBL" id="KAF1720336.1"/>
    </source>
</evidence>
<comment type="caution">
    <text evidence="3">The sequence shown here is derived from an EMBL/GenBank/DDBJ whole genome shotgun (WGS) entry which is preliminary data.</text>
</comment>
<evidence type="ECO:0000313" key="4">
    <source>
        <dbReference type="Proteomes" id="UP000781710"/>
    </source>
</evidence>
<dbReference type="InterPro" id="IPR036013">
    <property type="entry name" value="Band_7/SPFH_dom_sf"/>
</dbReference>
<organism evidence="3 4">
    <name type="scientific">Pseudoxanthomonas japonensis</name>
    <dbReference type="NCBI Taxonomy" id="69284"/>
    <lineage>
        <taxon>Bacteria</taxon>
        <taxon>Pseudomonadati</taxon>
        <taxon>Pseudomonadota</taxon>
        <taxon>Gammaproteobacteria</taxon>
        <taxon>Lysobacterales</taxon>
        <taxon>Lysobacteraceae</taxon>
        <taxon>Pseudoxanthomonas</taxon>
    </lineage>
</organism>